<evidence type="ECO:0000313" key="3">
    <source>
        <dbReference type="EMBL" id="EAX89357.1"/>
    </source>
</evidence>
<gene>
    <name evidence="3" type="ORF">TVAG_144050</name>
</gene>
<keyword evidence="1" id="KW-0175">Coiled coil</keyword>
<feature type="compositionally biased region" description="Polar residues" evidence="2">
    <location>
        <begin position="1"/>
        <end position="10"/>
    </location>
</feature>
<evidence type="ECO:0000256" key="2">
    <source>
        <dbReference type="SAM" id="MobiDB-lite"/>
    </source>
</evidence>
<reference evidence="3" key="2">
    <citation type="journal article" date="2007" name="Science">
        <title>Draft genome sequence of the sexually transmitted pathogen Trichomonas vaginalis.</title>
        <authorList>
            <person name="Carlton J.M."/>
            <person name="Hirt R.P."/>
            <person name="Silva J.C."/>
            <person name="Delcher A.L."/>
            <person name="Schatz M."/>
            <person name="Zhao Q."/>
            <person name="Wortman J.R."/>
            <person name="Bidwell S.L."/>
            <person name="Alsmark U.C.M."/>
            <person name="Besteiro S."/>
            <person name="Sicheritz-Ponten T."/>
            <person name="Noel C.J."/>
            <person name="Dacks J.B."/>
            <person name="Foster P.G."/>
            <person name="Simillion C."/>
            <person name="Van de Peer Y."/>
            <person name="Miranda-Saavedra D."/>
            <person name="Barton G.J."/>
            <person name="Westrop G.D."/>
            <person name="Mueller S."/>
            <person name="Dessi D."/>
            <person name="Fiori P.L."/>
            <person name="Ren Q."/>
            <person name="Paulsen I."/>
            <person name="Zhang H."/>
            <person name="Bastida-Corcuera F.D."/>
            <person name="Simoes-Barbosa A."/>
            <person name="Brown M.T."/>
            <person name="Hayes R.D."/>
            <person name="Mukherjee M."/>
            <person name="Okumura C.Y."/>
            <person name="Schneider R."/>
            <person name="Smith A.J."/>
            <person name="Vanacova S."/>
            <person name="Villalvazo M."/>
            <person name="Haas B.J."/>
            <person name="Pertea M."/>
            <person name="Feldblyum T.V."/>
            <person name="Utterback T.R."/>
            <person name="Shu C.L."/>
            <person name="Osoegawa K."/>
            <person name="de Jong P.J."/>
            <person name="Hrdy I."/>
            <person name="Horvathova L."/>
            <person name="Zubacova Z."/>
            <person name="Dolezal P."/>
            <person name="Malik S.B."/>
            <person name="Logsdon J.M. Jr."/>
            <person name="Henze K."/>
            <person name="Gupta A."/>
            <person name="Wang C.C."/>
            <person name="Dunne R.L."/>
            <person name="Upcroft J.A."/>
            <person name="Upcroft P."/>
            <person name="White O."/>
            <person name="Salzberg S.L."/>
            <person name="Tang P."/>
            <person name="Chiu C.-H."/>
            <person name="Lee Y.-S."/>
            <person name="Embley T.M."/>
            <person name="Coombs G.H."/>
            <person name="Mottram J.C."/>
            <person name="Tachezy J."/>
            <person name="Fraser-Liggett C.M."/>
            <person name="Johnson P.J."/>
        </authorList>
    </citation>
    <scope>NUCLEOTIDE SEQUENCE [LARGE SCALE GENOMIC DNA]</scope>
    <source>
        <strain evidence="3">G3</strain>
    </source>
</reference>
<dbReference type="InParanoid" id="A2G0G0"/>
<dbReference type="SMR" id="A2G0G0"/>
<feature type="compositionally biased region" description="Polar residues" evidence="2">
    <location>
        <begin position="16"/>
        <end position="26"/>
    </location>
</feature>
<reference evidence="3" key="1">
    <citation type="submission" date="2006-10" db="EMBL/GenBank/DDBJ databases">
        <authorList>
            <person name="Amadeo P."/>
            <person name="Zhao Q."/>
            <person name="Wortman J."/>
            <person name="Fraser-Liggett C."/>
            <person name="Carlton J."/>
        </authorList>
    </citation>
    <scope>NUCLEOTIDE SEQUENCE</scope>
    <source>
        <strain evidence="3">G3</strain>
    </source>
</reference>
<dbReference type="Proteomes" id="UP000001542">
    <property type="component" value="Unassembled WGS sequence"/>
</dbReference>
<protein>
    <submittedName>
        <fullName evidence="3">Uncharacterized protein</fullName>
    </submittedName>
</protein>
<evidence type="ECO:0000313" key="4">
    <source>
        <dbReference type="Proteomes" id="UP000001542"/>
    </source>
</evidence>
<proteinExistence type="predicted"/>
<sequence>MSTFDNTSDYGDQKNSEISSISSFQKPGSLKQCVPGRSYDCIIEKISKVVEEAYKTTLSPFTELLENNRIISERYNTEEKDDSWKVDPESTSEEDLLEQYHILKKKLQLIQNENKSLEAENVALEAKYNSIIQTNQEIKEKLDVA</sequence>
<dbReference type="EMBL" id="DS114207">
    <property type="protein sequence ID" value="EAX89357.1"/>
    <property type="molecule type" value="Genomic_DNA"/>
</dbReference>
<evidence type="ECO:0000256" key="1">
    <source>
        <dbReference type="SAM" id="Coils"/>
    </source>
</evidence>
<feature type="coiled-coil region" evidence="1">
    <location>
        <begin position="93"/>
        <end position="141"/>
    </location>
</feature>
<dbReference type="AlphaFoldDB" id="A2G0G0"/>
<dbReference type="OrthoDB" id="10628921at2759"/>
<organism evidence="3 4">
    <name type="scientific">Trichomonas vaginalis (strain ATCC PRA-98 / G3)</name>
    <dbReference type="NCBI Taxonomy" id="412133"/>
    <lineage>
        <taxon>Eukaryota</taxon>
        <taxon>Metamonada</taxon>
        <taxon>Parabasalia</taxon>
        <taxon>Trichomonadida</taxon>
        <taxon>Trichomonadidae</taxon>
        <taxon>Trichomonas</taxon>
    </lineage>
</organism>
<feature type="region of interest" description="Disordered" evidence="2">
    <location>
        <begin position="1"/>
        <end position="28"/>
    </location>
</feature>
<keyword evidence="4" id="KW-1185">Reference proteome</keyword>
<dbReference type="VEuPathDB" id="TrichDB:TVAG_144050"/>
<name>A2G0G0_TRIV3</name>
<accession>A2G0G0</accession>